<dbReference type="Proteomes" id="UP001432202">
    <property type="component" value="Chromosome"/>
</dbReference>
<organism evidence="2 3">
    <name type="scientific">Sulfolobus tengchongensis</name>
    <dbReference type="NCBI Taxonomy" id="207809"/>
    <lineage>
        <taxon>Archaea</taxon>
        <taxon>Thermoproteota</taxon>
        <taxon>Thermoprotei</taxon>
        <taxon>Sulfolobales</taxon>
        <taxon>Sulfolobaceae</taxon>
        <taxon>Sulfolobus</taxon>
    </lineage>
</organism>
<feature type="transmembrane region" description="Helical" evidence="1">
    <location>
        <begin position="323"/>
        <end position="343"/>
    </location>
</feature>
<accession>A0AAX4L3R4</accession>
<evidence type="ECO:0000313" key="2">
    <source>
        <dbReference type="EMBL" id="WWQ61272.1"/>
    </source>
</evidence>
<sequence>MKGYLIILFLLLTSIIFVQTAKSANELSFLNVGNTISYNIYETSSRIGTYLTFNISMNLTWNGTAFVINGKSINKIYPAISTNNVTIENVSGAYPYPLSVWINVVAAGTPQGFLETGKEFTTYNGIPAVKFVDYNNYTYISLQYMIPLKSYYSIDINPVSNVTYSSDVSLTSADLNFYMGSYNVYNVSFKYIYENYTVNLYLIVASQNAKINLSNYTGHFGMNVYGSKFITLLIPITTFNDLFGVSKFIYNGSTYLIVLTSTGYAYYYNSSVPIIGSIIPGTNYYMISIPYSGNLTIVFGNSHSNYIDGSVNIKSSEIGGLPIVYVVSAIIIVTVVGFVSYRLRKK</sequence>
<dbReference type="AlphaFoldDB" id="A0AAX4L3R4"/>
<protein>
    <recommendedName>
        <fullName evidence="4">Thermopsin</fullName>
    </recommendedName>
</protein>
<gene>
    <name evidence="2" type="ORF">V6M85_04115</name>
</gene>
<evidence type="ECO:0000256" key="1">
    <source>
        <dbReference type="SAM" id="Phobius"/>
    </source>
</evidence>
<dbReference type="EMBL" id="CP146016">
    <property type="protein sequence ID" value="WWQ61272.1"/>
    <property type="molecule type" value="Genomic_DNA"/>
</dbReference>
<evidence type="ECO:0000313" key="3">
    <source>
        <dbReference type="Proteomes" id="UP001432202"/>
    </source>
</evidence>
<keyword evidence="1" id="KW-0812">Transmembrane</keyword>
<dbReference type="GeneID" id="89335925"/>
<evidence type="ECO:0008006" key="4">
    <source>
        <dbReference type="Google" id="ProtNLM"/>
    </source>
</evidence>
<keyword evidence="1" id="KW-1133">Transmembrane helix</keyword>
<reference evidence="2 3" key="1">
    <citation type="submission" date="2024-02" db="EMBL/GenBank/DDBJ databases">
        <title>STSV induces naive adaptation in Sulfolobus.</title>
        <authorList>
            <person name="Xiang X."/>
            <person name="Song M."/>
        </authorList>
    </citation>
    <scope>NUCLEOTIDE SEQUENCE [LARGE SCALE GENOMIC DNA]</scope>
    <source>
        <strain evidence="2 3">RT2</strain>
    </source>
</reference>
<keyword evidence="3" id="KW-1185">Reference proteome</keyword>
<dbReference type="RefSeq" id="WP_338603333.1">
    <property type="nucleotide sequence ID" value="NZ_CP146016.1"/>
</dbReference>
<name>A0AAX4L3R4_9CREN</name>
<proteinExistence type="predicted"/>
<keyword evidence="1" id="KW-0472">Membrane</keyword>